<dbReference type="Proteomes" id="UP000826550">
    <property type="component" value="Chromosome"/>
</dbReference>
<name>A0ABX8W912_9LACO</name>
<protein>
    <recommendedName>
        <fullName evidence="3">Transposase</fullName>
    </recommendedName>
</protein>
<proteinExistence type="predicted"/>
<evidence type="ECO:0000313" key="2">
    <source>
        <dbReference type="Proteomes" id="UP000826550"/>
    </source>
</evidence>
<keyword evidence="2" id="KW-1185">Reference proteome</keyword>
<organism evidence="1 2">
    <name type="scientific">Lactobacillus panisapium</name>
    <dbReference type="NCBI Taxonomy" id="2012495"/>
    <lineage>
        <taxon>Bacteria</taxon>
        <taxon>Bacillati</taxon>
        <taxon>Bacillota</taxon>
        <taxon>Bacilli</taxon>
        <taxon>Lactobacillales</taxon>
        <taxon>Lactobacillaceae</taxon>
        <taxon>Lactobacillus</taxon>
    </lineage>
</organism>
<reference evidence="1 2" key="1">
    <citation type="submission" date="2020-01" db="EMBL/GenBank/DDBJ databases">
        <title>Vast differences in strain-level diversity in the gut microbiota of two closely related honey bee species.</title>
        <authorList>
            <person name="Ellegaard K.M."/>
            <person name="Suenami S."/>
            <person name="Miyazaki R."/>
            <person name="Engel P."/>
        </authorList>
    </citation>
    <scope>NUCLEOTIDE SEQUENCE [LARGE SCALE GENOMIC DNA]</scope>
    <source>
        <strain evidence="1 2">ESL0416</strain>
    </source>
</reference>
<dbReference type="RefSeq" id="WP_220220094.1">
    <property type="nucleotide sequence ID" value="NZ_CP048268.1"/>
</dbReference>
<accession>A0ABX8W912</accession>
<dbReference type="EMBL" id="CP048268">
    <property type="protein sequence ID" value="QYN53400.1"/>
    <property type="molecule type" value="Genomic_DNA"/>
</dbReference>
<gene>
    <name evidence="1" type="ORF">GYM71_08190</name>
</gene>
<evidence type="ECO:0008006" key="3">
    <source>
        <dbReference type="Google" id="ProtNLM"/>
    </source>
</evidence>
<evidence type="ECO:0000313" key="1">
    <source>
        <dbReference type="EMBL" id="QYN53400.1"/>
    </source>
</evidence>
<sequence>MAQNNGYFFTVIGEWISGLNELRRYHSVSILNRELTKYGEQLENQRFIRLKQEHFQIQLMALATRLVSFQLFSWQVFCSF</sequence>